<dbReference type="RefSeq" id="WP_170023253.1">
    <property type="nucleotide sequence ID" value="NZ_JABCSC020000006.1"/>
</dbReference>
<keyword evidence="5" id="KW-0406">Ion transport</keyword>
<dbReference type="Proteomes" id="UP000778523">
    <property type="component" value="Unassembled WGS sequence"/>
</dbReference>
<evidence type="ECO:0000256" key="4">
    <source>
        <dbReference type="ARBA" id="ARBA00022989"/>
    </source>
</evidence>
<dbReference type="PANTHER" id="PTHR45755">
    <property type="match status" value="1"/>
</dbReference>
<evidence type="ECO:0000256" key="3">
    <source>
        <dbReference type="ARBA" id="ARBA00022692"/>
    </source>
</evidence>
<dbReference type="PANTHER" id="PTHR45755:SF4">
    <property type="entry name" value="ZINC TRANSPORTER 7"/>
    <property type="match status" value="1"/>
</dbReference>
<evidence type="ECO:0000313" key="10">
    <source>
        <dbReference type="Proteomes" id="UP000778523"/>
    </source>
</evidence>
<feature type="transmembrane region" description="Helical" evidence="7">
    <location>
        <begin position="29"/>
        <end position="48"/>
    </location>
</feature>
<evidence type="ECO:0000256" key="2">
    <source>
        <dbReference type="ARBA" id="ARBA00022448"/>
    </source>
</evidence>
<dbReference type="EMBL" id="JABCSC020000006">
    <property type="protein sequence ID" value="NSL56980.1"/>
    <property type="molecule type" value="Genomic_DNA"/>
</dbReference>
<keyword evidence="4 7" id="KW-1133">Transmembrane helix</keyword>
<dbReference type="InterPro" id="IPR002524">
    <property type="entry name" value="Cation_efflux"/>
</dbReference>
<feature type="transmembrane region" description="Helical" evidence="7">
    <location>
        <begin position="126"/>
        <end position="149"/>
    </location>
</feature>
<comment type="caution">
    <text evidence="9">The sequence shown here is derived from an EMBL/GenBank/DDBJ whole genome shotgun (WGS) entry which is preliminary data.</text>
</comment>
<evidence type="ECO:0000313" key="9">
    <source>
        <dbReference type="EMBL" id="NSL56980.1"/>
    </source>
</evidence>
<feature type="transmembrane region" description="Helical" evidence="7">
    <location>
        <begin position="60"/>
        <end position="81"/>
    </location>
</feature>
<dbReference type="InterPro" id="IPR045316">
    <property type="entry name" value="Msc2-like"/>
</dbReference>
<dbReference type="Gene3D" id="1.20.1510.10">
    <property type="entry name" value="Cation efflux protein transmembrane domain"/>
    <property type="match status" value="1"/>
</dbReference>
<feature type="domain" description="Cation efflux protein transmembrane" evidence="8">
    <location>
        <begin position="30"/>
        <end position="234"/>
    </location>
</feature>
<feature type="transmembrane region" description="Helical" evidence="7">
    <location>
        <begin position="93"/>
        <end position="114"/>
    </location>
</feature>
<feature type="transmembrane region" description="Helical" evidence="7">
    <location>
        <begin position="203"/>
        <end position="223"/>
    </location>
</feature>
<proteinExistence type="predicted"/>
<protein>
    <submittedName>
        <fullName evidence="9">CDF family Co(II)/Ni(II) efflux transporter DmeF</fullName>
    </submittedName>
</protein>
<keyword evidence="6 7" id="KW-0472">Membrane</keyword>
<dbReference type="NCBIfam" id="NF033827">
    <property type="entry name" value="CDF_efflux_DmeF"/>
    <property type="match status" value="1"/>
</dbReference>
<keyword evidence="3 7" id="KW-0812">Transmembrane</keyword>
<comment type="subcellular location">
    <subcellularLocation>
        <location evidence="1">Membrane</location>
        <topology evidence="1">Multi-pass membrane protein</topology>
    </subcellularLocation>
</comment>
<dbReference type="InterPro" id="IPR027469">
    <property type="entry name" value="Cation_efflux_TMD_sf"/>
</dbReference>
<reference evidence="9 10" key="1">
    <citation type="submission" date="2020-06" db="EMBL/GenBank/DDBJ databases">
        <title>Draft genome of Uliginosibacterium sp. IMCC34675.</title>
        <authorList>
            <person name="Song J."/>
        </authorList>
    </citation>
    <scope>NUCLEOTIDE SEQUENCE [LARGE SCALE GENOMIC DNA]</scope>
    <source>
        <strain evidence="9 10">IMCC34675</strain>
    </source>
</reference>
<dbReference type="Pfam" id="PF01545">
    <property type="entry name" value="Cation_efflux"/>
    <property type="match status" value="1"/>
</dbReference>
<dbReference type="NCBIfam" id="TIGR01297">
    <property type="entry name" value="CDF"/>
    <property type="match status" value="1"/>
</dbReference>
<dbReference type="SUPFAM" id="SSF161111">
    <property type="entry name" value="Cation efflux protein transmembrane domain-like"/>
    <property type="match status" value="1"/>
</dbReference>
<accession>A0ABX2ISL6</accession>
<evidence type="ECO:0000256" key="7">
    <source>
        <dbReference type="SAM" id="Phobius"/>
    </source>
</evidence>
<keyword evidence="10" id="KW-1185">Reference proteome</keyword>
<keyword evidence="2" id="KW-0813">Transport</keyword>
<dbReference type="InterPro" id="IPR058533">
    <property type="entry name" value="Cation_efflux_TM"/>
</dbReference>
<evidence type="ECO:0000256" key="1">
    <source>
        <dbReference type="ARBA" id="ARBA00004141"/>
    </source>
</evidence>
<gene>
    <name evidence="9" type="primary">dmeF</name>
    <name evidence="9" type="ORF">HJ583_018255</name>
</gene>
<organism evidence="9 10">
    <name type="scientific">Uliginosibacterium aquaticum</name>
    <dbReference type="NCBI Taxonomy" id="2731212"/>
    <lineage>
        <taxon>Bacteria</taxon>
        <taxon>Pseudomonadati</taxon>
        <taxon>Pseudomonadota</taxon>
        <taxon>Betaproteobacteria</taxon>
        <taxon>Rhodocyclales</taxon>
        <taxon>Zoogloeaceae</taxon>
        <taxon>Uliginosibacterium</taxon>
    </lineage>
</organism>
<evidence type="ECO:0000256" key="6">
    <source>
        <dbReference type="ARBA" id="ARBA00023136"/>
    </source>
</evidence>
<evidence type="ECO:0000256" key="5">
    <source>
        <dbReference type="ARBA" id="ARBA00023065"/>
    </source>
</evidence>
<feature type="transmembrane region" description="Helical" evidence="7">
    <location>
        <begin position="177"/>
        <end position="197"/>
    </location>
</feature>
<name>A0ABX2ISL6_9RHOO</name>
<evidence type="ECO:0000259" key="8">
    <source>
        <dbReference type="Pfam" id="PF01545"/>
    </source>
</evidence>
<sequence>MQSRPSAHHCLQAGQFDAGNPLAERKTRWAVILTVLMMVAEIFGGWYFNSMALLADGWHMSSHALALGLSLLAYALARRYAADARFSFGAWKFEVLGGYTSALCLIGVAGLMLFQSVERLLAPQAIHYDQAIAIALLGLLINLVCAWLLRDDHSHHHHDHGHAHDHDHHHDLNLRAAYLHVLADAATSVLAILALFGGKLWGAAWLDPVMGIAGALLVARWSVGLLQQTGRVLLDAEMDVPVVEEIREVIAASPVPATIRDLHVWRVGKGSYAVILSLSVAEPVSAEYFRAQLAIHEELVHITVELLPPSTV</sequence>